<keyword evidence="20" id="KW-1185">Reference proteome</keyword>
<keyword evidence="8" id="KW-0238">DNA-binding</keyword>
<keyword evidence="10" id="KW-0413">Isomerase</keyword>
<keyword evidence="3" id="KW-0227">DNA damage</keyword>
<keyword evidence="4 15" id="KW-0378">Hydrolase</keyword>
<reference evidence="19 20" key="1">
    <citation type="submission" date="2024-01" db="EMBL/GenBank/DDBJ databases">
        <title>Multi-omics insights into the function and evolution of sodium benzoate biodegradation pathways in Benzoatithermus flavus gen. nov., sp. nov. from hot spring.</title>
        <authorList>
            <person name="Hu C.-J."/>
            <person name="Li W.-J."/>
        </authorList>
    </citation>
    <scope>NUCLEOTIDE SEQUENCE [LARGE SCALE GENOMIC DNA]</scope>
    <source>
        <strain evidence="19 20">SYSU G07066</strain>
    </source>
</reference>
<evidence type="ECO:0000256" key="16">
    <source>
        <dbReference type="SAM" id="MobiDB-lite"/>
    </source>
</evidence>
<dbReference type="InterPro" id="IPR038726">
    <property type="entry name" value="PDDEXK_AddAB-type"/>
</dbReference>
<keyword evidence="6" id="KW-0269">Exonuclease</keyword>
<dbReference type="PROSITE" id="PS51198">
    <property type="entry name" value="UVRD_HELICASE_ATP_BIND"/>
    <property type="match status" value="1"/>
</dbReference>
<evidence type="ECO:0000256" key="12">
    <source>
        <dbReference type="ARBA" id="ARBA00034808"/>
    </source>
</evidence>
<evidence type="ECO:0000256" key="7">
    <source>
        <dbReference type="ARBA" id="ARBA00022840"/>
    </source>
</evidence>
<protein>
    <recommendedName>
        <fullName evidence="12">DNA 3'-5' helicase</fullName>
        <ecNumber evidence="12">5.6.2.4</ecNumber>
    </recommendedName>
    <alternativeName>
        <fullName evidence="13">DNA 3'-5' helicase II</fullName>
    </alternativeName>
</protein>
<evidence type="ECO:0000256" key="8">
    <source>
        <dbReference type="ARBA" id="ARBA00023125"/>
    </source>
</evidence>
<dbReference type="Pfam" id="PF12705">
    <property type="entry name" value="PDDEXK_1"/>
    <property type="match status" value="1"/>
</dbReference>
<feature type="region of interest" description="Disordered" evidence="16">
    <location>
        <begin position="1"/>
        <end position="22"/>
    </location>
</feature>
<dbReference type="SUPFAM" id="SSF52540">
    <property type="entry name" value="P-loop containing nucleoside triphosphate hydrolases"/>
    <property type="match status" value="1"/>
</dbReference>
<dbReference type="Gene3D" id="3.90.320.10">
    <property type="match status" value="1"/>
</dbReference>
<proteinExistence type="predicted"/>
<dbReference type="InterPro" id="IPR014016">
    <property type="entry name" value="UvrD-like_ATP-bd"/>
</dbReference>
<name>A0ABU8XLX4_9PROT</name>
<keyword evidence="7 15" id="KW-0067">ATP-binding</keyword>
<evidence type="ECO:0000256" key="10">
    <source>
        <dbReference type="ARBA" id="ARBA00023235"/>
    </source>
</evidence>
<keyword evidence="1" id="KW-0540">Nuclease</keyword>
<evidence type="ECO:0000256" key="6">
    <source>
        <dbReference type="ARBA" id="ARBA00022839"/>
    </source>
</evidence>
<dbReference type="PROSITE" id="PS51217">
    <property type="entry name" value="UVRD_HELICASE_CTER"/>
    <property type="match status" value="1"/>
</dbReference>
<keyword evidence="2 15" id="KW-0547">Nucleotide-binding</keyword>
<sequence>MSVPRRGFPPTPAQRRAADPKSSVWVTANAGTGKTRVLSDRVLRLLLAGADPEGILCITFTKAAAAEMTARIEQRLAAWATASDDAALAAEIEELTGEPADEERLRQARRLFALVLELPRGLNIMTIHALCGSLLRRFPLEAEVPPHFETIDERTAAELLREARERVLMAGRDRDSALGRALETLAVTLTERTLTETLEEILGQRTRLLRARAACGGDVEALIAAVYRALGVEPGHEPSLIEHAACADGVYDAEGLLHAARALSRGSDKDCERGQLILTWLDCAHGDRVRLFVEYKRCFLKTDGGPLKSLGTKKVLQDERVLRILTLEQARLVRLADQIRGLMIARRTEALLRVGFAAIDSYEALKRHAAGLDYDDLIERVRVLLSRPGKTEWVLFKLDCRIDHVLVDEAQDTSPAQWAIIEKLTEEFFAGAGARPEERTLFVVGDEKQSIYSFQGADLDNFRRVKERMVARAAAAGKPIRPEMLDRSFRSVKAVLNVVDAVFALPEAKAGVVDMDDTVHHATERANDAGLVELWPLAQPAELGPSEEPWPLPDAPRVSDEPERRVARAIATTVKHWLEQGERLESTGRPIRAGDVLVLVSRRGIVQELVIRALKHTGVPVAGADRLSLREHIAVQDLIALGRAMLLPEDDLNLACLLKSPLVGLGEDDLFELAWDRGAASLMERLREAAERRPQRFGGAYERIARWLQRADFMPPFEFYAWVLGADGGRKRLLARLGPDAIEPIEAFLGQTLAYEQGHPSSLQGFLHWICMGEDELKRDPEKVQDMVRVTTVHGAKGLEAPIVFLADAGPRGQARRGRLLWGSPDPEGGSPELPFWRSAKGEREGFTERLAQEDARREAEERRRLLYVALTRARDRLYVTGWLPRNVAKGQAPDGDDEGAGGAEPSWHELVGRAMEAMPDVERFEIDLGKGFAGTALRLRRGVAATVTAAPLAGAAVKAEPLPLWASAPAPEEARPPRPLAPSRQEGEPEEPPPSSPTGAEASLRFRYGILVHRLLQLLPDVPPEQRPAAADRLLRAFADDLAPEQRARLAGRVLDLVAMPEMAPVFAPGSRVEQPLCGVVGGQVIVGQIDRLAVTADEVLLVDYKSNRTPPRTIEATPVAYLRQLAAYRALLRSIYPGRTIKAALLWTEVPRLDLLPLSLLDRYMPAG</sequence>
<dbReference type="InterPro" id="IPR027417">
    <property type="entry name" value="P-loop_NTPase"/>
</dbReference>
<evidence type="ECO:0000256" key="2">
    <source>
        <dbReference type="ARBA" id="ARBA00022741"/>
    </source>
</evidence>
<dbReference type="RefSeq" id="WP_418157902.1">
    <property type="nucleotide sequence ID" value="NZ_JBBLZC010000002.1"/>
</dbReference>
<feature type="binding site" evidence="15">
    <location>
        <begin position="28"/>
        <end position="35"/>
    </location>
    <ligand>
        <name>ATP</name>
        <dbReference type="ChEBI" id="CHEBI:30616"/>
    </ligand>
</feature>
<dbReference type="InterPro" id="IPR014017">
    <property type="entry name" value="DNA_helicase_UvrD-like_C"/>
</dbReference>
<evidence type="ECO:0000256" key="9">
    <source>
        <dbReference type="ARBA" id="ARBA00023204"/>
    </source>
</evidence>
<organism evidence="19 20">
    <name type="scientific">Benzoatithermus flavus</name>
    <dbReference type="NCBI Taxonomy" id="3108223"/>
    <lineage>
        <taxon>Bacteria</taxon>
        <taxon>Pseudomonadati</taxon>
        <taxon>Pseudomonadota</taxon>
        <taxon>Alphaproteobacteria</taxon>
        <taxon>Geminicoccales</taxon>
        <taxon>Geminicoccaceae</taxon>
        <taxon>Benzoatithermus</taxon>
    </lineage>
</organism>
<evidence type="ECO:0000256" key="3">
    <source>
        <dbReference type="ARBA" id="ARBA00022763"/>
    </source>
</evidence>
<comment type="catalytic activity">
    <reaction evidence="14">
        <text>ATP + H2O = ADP + phosphate + H(+)</text>
        <dbReference type="Rhea" id="RHEA:13065"/>
        <dbReference type="ChEBI" id="CHEBI:15377"/>
        <dbReference type="ChEBI" id="CHEBI:15378"/>
        <dbReference type="ChEBI" id="CHEBI:30616"/>
        <dbReference type="ChEBI" id="CHEBI:43474"/>
        <dbReference type="ChEBI" id="CHEBI:456216"/>
        <dbReference type="EC" id="5.6.2.4"/>
    </reaction>
</comment>
<dbReference type="InterPro" id="IPR011335">
    <property type="entry name" value="Restrct_endonuc-II-like"/>
</dbReference>
<dbReference type="EMBL" id="JBBLZC010000002">
    <property type="protein sequence ID" value="MEK0082046.1"/>
    <property type="molecule type" value="Genomic_DNA"/>
</dbReference>
<evidence type="ECO:0000256" key="14">
    <source>
        <dbReference type="ARBA" id="ARBA00048988"/>
    </source>
</evidence>
<dbReference type="InterPro" id="IPR011604">
    <property type="entry name" value="PDDEXK-like_dom_sf"/>
</dbReference>
<dbReference type="PANTHER" id="PTHR11070:SF2">
    <property type="entry name" value="ATP-DEPENDENT DNA HELICASE SRS2"/>
    <property type="match status" value="1"/>
</dbReference>
<comment type="catalytic activity">
    <reaction evidence="11">
        <text>Couples ATP hydrolysis with the unwinding of duplex DNA by translocating in the 3'-5' direction.</text>
        <dbReference type="EC" id="5.6.2.4"/>
    </reaction>
</comment>
<keyword evidence="5 15" id="KW-0347">Helicase</keyword>
<dbReference type="NCBIfam" id="TIGR02784">
    <property type="entry name" value="addA_alphas"/>
    <property type="match status" value="1"/>
</dbReference>
<evidence type="ECO:0000313" key="20">
    <source>
        <dbReference type="Proteomes" id="UP001375743"/>
    </source>
</evidence>
<feature type="region of interest" description="Disordered" evidence="16">
    <location>
        <begin position="543"/>
        <end position="562"/>
    </location>
</feature>
<dbReference type="PANTHER" id="PTHR11070">
    <property type="entry name" value="UVRD / RECB / PCRA DNA HELICASE FAMILY MEMBER"/>
    <property type="match status" value="1"/>
</dbReference>
<evidence type="ECO:0000256" key="1">
    <source>
        <dbReference type="ARBA" id="ARBA00022722"/>
    </source>
</evidence>
<evidence type="ECO:0000256" key="11">
    <source>
        <dbReference type="ARBA" id="ARBA00034617"/>
    </source>
</evidence>
<dbReference type="InterPro" id="IPR000212">
    <property type="entry name" value="DNA_helicase_UvrD/REP"/>
</dbReference>
<gene>
    <name evidence="19" type="primary">addA</name>
    <name evidence="19" type="ORF">U1T56_02695</name>
</gene>
<feature type="region of interest" description="Disordered" evidence="16">
    <location>
        <begin position="887"/>
        <end position="906"/>
    </location>
</feature>
<dbReference type="Gene3D" id="3.40.50.300">
    <property type="entry name" value="P-loop containing nucleotide triphosphate hydrolases"/>
    <property type="match status" value="4"/>
</dbReference>
<dbReference type="EC" id="5.6.2.4" evidence="12"/>
<dbReference type="Pfam" id="PF00580">
    <property type="entry name" value="UvrD-helicase"/>
    <property type="match status" value="1"/>
</dbReference>
<evidence type="ECO:0000313" key="19">
    <source>
        <dbReference type="EMBL" id="MEK0082046.1"/>
    </source>
</evidence>
<evidence type="ECO:0000259" key="17">
    <source>
        <dbReference type="PROSITE" id="PS51198"/>
    </source>
</evidence>
<feature type="region of interest" description="Disordered" evidence="16">
    <location>
        <begin position="968"/>
        <end position="1001"/>
    </location>
</feature>
<evidence type="ECO:0000256" key="4">
    <source>
        <dbReference type="ARBA" id="ARBA00022801"/>
    </source>
</evidence>
<dbReference type="SUPFAM" id="SSF52980">
    <property type="entry name" value="Restriction endonuclease-like"/>
    <property type="match status" value="1"/>
</dbReference>
<feature type="domain" description="UvrD-like helicase C-terminal" evidence="18">
    <location>
        <begin position="522"/>
        <end position="798"/>
    </location>
</feature>
<dbReference type="GO" id="GO:0004386">
    <property type="term" value="F:helicase activity"/>
    <property type="evidence" value="ECO:0007669"/>
    <property type="project" value="UniProtKB-KW"/>
</dbReference>
<evidence type="ECO:0000256" key="15">
    <source>
        <dbReference type="PROSITE-ProRule" id="PRU00560"/>
    </source>
</evidence>
<accession>A0ABU8XLX4</accession>
<evidence type="ECO:0000256" key="13">
    <source>
        <dbReference type="ARBA" id="ARBA00034923"/>
    </source>
</evidence>
<dbReference type="Proteomes" id="UP001375743">
    <property type="component" value="Unassembled WGS sequence"/>
</dbReference>
<dbReference type="Pfam" id="PF13361">
    <property type="entry name" value="UvrD_C"/>
    <property type="match status" value="1"/>
</dbReference>
<comment type="caution">
    <text evidence="19">The sequence shown here is derived from an EMBL/GenBank/DDBJ whole genome shotgun (WGS) entry which is preliminary data.</text>
</comment>
<feature type="domain" description="UvrD-like helicase ATP-binding" evidence="17">
    <location>
        <begin position="7"/>
        <end position="492"/>
    </location>
</feature>
<keyword evidence="9" id="KW-0234">DNA repair</keyword>
<evidence type="ECO:0000259" key="18">
    <source>
        <dbReference type="PROSITE" id="PS51217"/>
    </source>
</evidence>
<dbReference type="Gene3D" id="1.10.486.10">
    <property type="entry name" value="PCRA, domain 4"/>
    <property type="match status" value="1"/>
</dbReference>
<evidence type="ECO:0000256" key="5">
    <source>
        <dbReference type="ARBA" id="ARBA00022806"/>
    </source>
</evidence>
<dbReference type="InterPro" id="IPR014151">
    <property type="entry name" value="DNA_helicase_AddA"/>
</dbReference>